<accession>A0A315XJY2</accession>
<proteinExistence type="predicted"/>
<feature type="domain" description="HTH marR-type" evidence="4">
    <location>
        <begin position="3"/>
        <end position="135"/>
    </location>
</feature>
<evidence type="ECO:0000256" key="3">
    <source>
        <dbReference type="ARBA" id="ARBA00023163"/>
    </source>
</evidence>
<keyword evidence="3" id="KW-0804">Transcription</keyword>
<dbReference type="Proteomes" id="UP000251717">
    <property type="component" value="Unassembled WGS sequence"/>
</dbReference>
<organism evidence="5 6">
    <name type="scientific">Methanobrevibacter thaueri</name>
    <dbReference type="NCBI Taxonomy" id="190975"/>
    <lineage>
        <taxon>Archaea</taxon>
        <taxon>Methanobacteriati</taxon>
        <taxon>Methanobacteriota</taxon>
        <taxon>Methanomada group</taxon>
        <taxon>Methanobacteria</taxon>
        <taxon>Methanobacteriales</taxon>
        <taxon>Methanobacteriaceae</taxon>
        <taxon>Methanobrevibacter</taxon>
    </lineage>
</organism>
<dbReference type="InterPro" id="IPR036388">
    <property type="entry name" value="WH-like_DNA-bd_sf"/>
</dbReference>
<dbReference type="Gene3D" id="1.10.10.10">
    <property type="entry name" value="Winged helix-like DNA-binding domain superfamily/Winged helix DNA-binding domain"/>
    <property type="match status" value="1"/>
</dbReference>
<dbReference type="PANTHER" id="PTHR42756:SF1">
    <property type="entry name" value="TRANSCRIPTIONAL REPRESSOR OF EMRAB OPERON"/>
    <property type="match status" value="1"/>
</dbReference>
<dbReference type="GO" id="GO:0003700">
    <property type="term" value="F:DNA-binding transcription factor activity"/>
    <property type="evidence" value="ECO:0007669"/>
    <property type="project" value="InterPro"/>
</dbReference>
<dbReference type="PRINTS" id="PR00598">
    <property type="entry name" value="HTHMARR"/>
</dbReference>
<keyword evidence="2" id="KW-0238">DNA-binding</keyword>
<evidence type="ECO:0000313" key="6">
    <source>
        <dbReference type="Proteomes" id="UP000251717"/>
    </source>
</evidence>
<protein>
    <submittedName>
        <fullName evidence="5">Transcriptional regulator SlyA</fullName>
    </submittedName>
</protein>
<dbReference type="Pfam" id="PF12802">
    <property type="entry name" value="MarR_2"/>
    <property type="match status" value="1"/>
</dbReference>
<evidence type="ECO:0000313" key="5">
    <source>
        <dbReference type="EMBL" id="PWB85253.1"/>
    </source>
</evidence>
<keyword evidence="6" id="KW-1185">Reference proteome</keyword>
<dbReference type="InterPro" id="IPR000835">
    <property type="entry name" value="HTH_MarR-typ"/>
</dbReference>
<dbReference type="SMART" id="SM00347">
    <property type="entry name" value="HTH_MARR"/>
    <property type="match status" value="1"/>
</dbReference>
<evidence type="ECO:0000256" key="2">
    <source>
        <dbReference type="ARBA" id="ARBA00023125"/>
    </source>
</evidence>
<dbReference type="SUPFAM" id="SSF46785">
    <property type="entry name" value="Winged helix' DNA-binding domain"/>
    <property type="match status" value="1"/>
</dbReference>
<comment type="caution">
    <text evidence="5">The sequence shown here is derived from an EMBL/GenBank/DDBJ whole genome shotgun (WGS) entry which is preliminary data.</text>
</comment>
<evidence type="ECO:0000256" key="1">
    <source>
        <dbReference type="ARBA" id="ARBA00023015"/>
    </source>
</evidence>
<dbReference type="AlphaFoldDB" id="A0A315XJY2"/>
<dbReference type="GO" id="GO:0003677">
    <property type="term" value="F:DNA binding"/>
    <property type="evidence" value="ECO:0007669"/>
    <property type="project" value="UniProtKB-KW"/>
</dbReference>
<dbReference type="PROSITE" id="PS50995">
    <property type="entry name" value="HTH_MARR_2"/>
    <property type="match status" value="1"/>
</dbReference>
<dbReference type="RefSeq" id="WP_116592750.1">
    <property type="nucleotide sequence ID" value="NZ_MZGS01000028.1"/>
</dbReference>
<keyword evidence="1" id="KW-0805">Transcription regulation</keyword>
<dbReference type="EMBL" id="MZGS01000028">
    <property type="protein sequence ID" value="PWB85253.1"/>
    <property type="molecule type" value="Genomic_DNA"/>
</dbReference>
<evidence type="ECO:0000259" key="4">
    <source>
        <dbReference type="PROSITE" id="PS50995"/>
    </source>
</evidence>
<dbReference type="InterPro" id="IPR036390">
    <property type="entry name" value="WH_DNA-bd_sf"/>
</dbReference>
<gene>
    <name evidence="5" type="primary">slyA_4</name>
    <name evidence="5" type="ORF">MBBTH_18520</name>
</gene>
<reference evidence="5 6" key="1">
    <citation type="submission" date="2017-03" db="EMBL/GenBank/DDBJ databases">
        <title>Genome sequence of Methanobrevibacter thaueri.</title>
        <authorList>
            <person name="Poehlein A."/>
            <person name="Seedorf H."/>
            <person name="Daniel R."/>
        </authorList>
    </citation>
    <scope>NUCLEOTIDE SEQUENCE [LARGE SCALE GENOMIC DNA]</scope>
    <source>
        <strain evidence="5 6">DSM 11995</strain>
    </source>
</reference>
<sequence length="139" mass="15860">MEEKKLGFLIANLFNDYTNYMNSYLKEMDLTLSQTRVLLVLALNNGVSIDYLAEKANIGKSSVTKSVKILEKKGFLTKEIDPEDNRRKIVKITKKGKEIQKAALQINNEIEESIISKIGENEIKTLKEQLITLDELIKN</sequence>
<dbReference type="PANTHER" id="PTHR42756">
    <property type="entry name" value="TRANSCRIPTIONAL REGULATOR, MARR"/>
    <property type="match status" value="1"/>
</dbReference>
<name>A0A315XJY2_9EURY</name>